<comment type="caution">
    <text evidence="1">The sequence shown here is derived from an EMBL/GenBank/DDBJ whole genome shotgun (WGS) entry which is preliminary data.</text>
</comment>
<organism evidence="1 2">
    <name type="scientific">Raineya orbicola</name>
    <dbReference type="NCBI Taxonomy" id="2016530"/>
    <lineage>
        <taxon>Bacteria</taxon>
        <taxon>Pseudomonadati</taxon>
        <taxon>Bacteroidota</taxon>
        <taxon>Cytophagia</taxon>
        <taxon>Cytophagales</taxon>
        <taxon>Raineyaceae</taxon>
        <taxon>Raineya</taxon>
    </lineage>
</organism>
<proteinExistence type="predicted"/>
<accession>A0A2N3ICH1</accession>
<dbReference type="InterPro" id="IPR045607">
    <property type="entry name" value="DUF6452"/>
</dbReference>
<dbReference type="AlphaFoldDB" id="A0A2N3ICH1"/>
<evidence type="ECO:0008006" key="3">
    <source>
        <dbReference type="Google" id="ProtNLM"/>
    </source>
</evidence>
<name>A0A2N3ICH1_9BACT</name>
<dbReference type="OrthoDB" id="663527at2"/>
<keyword evidence="2" id="KW-1185">Reference proteome</keyword>
<dbReference type="EMBL" id="NKXO01000028">
    <property type="protein sequence ID" value="PKQ68021.1"/>
    <property type="molecule type" value="Genomic_DNA"/>
</dbReference>
<dbReference type="RefSeq" id="WP_101359100.1">
    <property type="nucleotide sequence ID" value="NZ_NKXO01000028.1"/>
</dbReference>
<protein>
    <recommendedName>
        <fullName evidence="3">Lipoprotein</fullName>
    </recommendedName>
</protein>
<dbReference type="Proteomes" id="UP000233387">
    <property type="component" value="Unassembled WGS sequence"/>
</dbReference>
<dbReference type="PROSITE" id="PS51257">
    <property type="entry name" value="PROKAR_LIPOPROTEIN"/>
    <property type="match status" value="1"/>
</dbReference>
<reference evidence="1 2" key="1">
    <citation type="submission" date="2017-06" db="EMBL/GenBank/DDBJ databases">
        <title>Raineya orbicola gen. nov., sp. nov. a slightly thermophilic bacterium of the phylum Bacteroidetes and the description of Raineyaceae fam. nov.</title>
        <authorList>
            <person name="Albuquerque L."/>
            <person name="Polonia A.R.M."/>
            <person name="Barroso C."/>
            <person name="Froufe H.J.C."/>
            <person name="Lage O."/>
            <person name="Lobo-Da-Cunha A."/>
            <person name="Egas C."/>
            <person name="Da Costa M.S."/>
        </authorList>
    </citation>
    <scope>NUCLEOTIDE SEQUENCE [LARGE SCALE GENOMIC DNA]</scope>
    <source>
        <strain evidence="1 2">SPSPC-11</strain>
    </source>
</reference>
<gene>
    <name evidence="1" type="ORF">Rain11_1832</name>
</gene>
<evidence type="ECO:0000313" key="2">
    <source>
        <dbReference type="Proteomes" id="UP000233387"/>
    </source>
</evidence>
<dbReference type="Pfam" id="PF20050">
    <property type="entry name" value="DUF6452"/>
    <property type="match status" value="1"/>
</dbReference>
<evidence type="ECO:0000313" key="1">
    <source>
        <dbReference type="EMBL" id="PKQ68021.1"/>
    </source>
</evidence>
<sequence>MKMYAWIFVMLLIGTTACIQLETICADAVEVPVSVNFKQKIKFKDRFNRDSVVVRDTFIFLDFIQPVGFDTLLFTPQKPSDSFRAVRLPYNPLQDTIRYVFRYRRGNVSRKDTLFLGYSRRILLTSPRCGVRNDYENTRILHHTFDSLTLKNTQNNVSLEIFYFFN</sequence>